<evidence type="ECO:0000313" key="2">
    <source>
        <dbReference type="EMBL" id="MPC07864.1"/>
    </source>
</evidence>
<evidence type="ECO:0000256" key="1">
    <source>
        <dbReference type="SAM" id="MobiDB-lite"/>
    </source>
</evidence>
<comment type="caution">
    <text evidence="2">The sequence shown here is derived from an EMBL/GenBank/DDBJ whole genome shotgun (WGS) entry which is preliminary data.</text>
</comment>
<dbReference type="Proteomes" id="UP000324222">
    <property type="component" value="Unassembled WGS sequence"/>
</dbReference>
<name>A0A5B7CGK6_PORTR</name>
<dbReference type="EMBL" id="VSRR010000010">
    <property type="protein sequence ID" value="MPC07864.1"/>
    <property type="molecule type" value="Genomic_DNA"/>
</dbReference>
<reference evidence="2 3" key="1">
    <citation type="submission" date="2019-05" db="EMBL/GenBank/DDBJ databases">
        <title>Another draft genome of Portunus trituberculatus and its Hox gene families provides insights of decapod evolution.</title>
        <authorList>
            <person name="Jeong J.-H."/>
            <person name="Song I."/>
            <person name="Kim S."/>
            <person name="Choi T."/>
            <person name="Kim D."/>
            <person name="Ryu S."/>
            <person name="Kim W."/>
        </authorList>
    </citation>
    <scope>NUCLEOTIDE SEQUENCE [LARGE SCALE GENOMIC DNA]</scope>
    <source>
        <tissue evidence="2">Muscle</tissue>
    </source>
</reference>
<keyword evidence="3" id="KW-1185">Reference proteome</keyword>
<proteinExistence type="predicted"/>
<dbReference type="AlphaFoldDB" id="A0A5B7CGK6"/>
<accession>A0A5B7CGK6</accession>
<organism evidence="2 3">
    <name type="scientific">Portunus trituberculatus</name>
    <name type="common">Swimming crab</name>
    <name type="synonym">Neptunus trituberculatus</name>
    <dbReference type="NCBI Taxonomy" id="210409"/>
    <lineage>
        <taxon>Eukaryota</taxon>
        <taxon>Metazoa</taxon>
        <taxon>Ecdysozoa</taxon>
        <taxon>Arthropoda</taxon>
        <taxon>Crustacea</taxon>
        <taxon>Multicrustacea</taxon>
        <taxon>Malacostraca</taxon>
        <taxon>Eumalacostraca</taxon>
        <taxon>Eucarida</taxon>
        <taxon>Decapoda</taxon>
        <taxon>Pleocyemata</taxon>
        <taxon>Brachyura</taxon>
        <taxon>Eubrachyura</taxon>
        <taxon>Portunoidea</taxon>
        <taxon>Portunidae</taxon>
        <taxon>Portuninae</taxon>
        <taxon>Portunus</taxon>
    </lineage>
</organism>
<feature type="compositionally biased region" description="Basic and acidic residues" evidence="1">
    <location>
        <begin position="7"/>
        <end position="24"/>
    </location>
</feature>
<sequence>MPNPRHLSQEKKCMAIRNQEDRSVAKSSAQSSDRIRPSAEGCKLLVQGSVPNSLVRFLLALLTAEGNLKLWDLAPRPGGL</sequence>
<gene>
    <name evidence="2" type="ORF">E2C01_000432</name>
</gene>
<evidence type="ECO:0000313" key="3">
    <source>
        <dbReference type="Proteomes" id="UP000324222"/>
    </source>
</evidence>
<feature type="region of interest" description="Disordered" evidence="1">
    <location>
        <begin position="1"/>
        <end position="37"/>
    </location>
</feature>
<protein>
    <submittedName>
        <fullName evidence="2">Uncharacterized protein</fullName>
    </submittedName>
</protein>